<dbReference type="EMBL" id="QGGP01000006">
    <property type="protein sequence ID" value="PWK17997.1"/>
    <property type="molecule type" value="Genomic_DNA"/>
</dbReference>
<dbReference type="RefSeq" id="WP_146192578.1">
    <property type="nucleotide sequence ID" value="NZ_QGGP01000006.1"/>
</dbReference>
<name>A0A316DIA8_9FLAO</name>
<reference evidence="1 2" key="1">
    <citation type="submission" date="2018-05" db="EMBL/GenBank/DDBJ databases">
        <title>Genomic Encyclopedia of Archaeal and Bacterial Type Strains, Phase II (KMG-II): from individual species to whole genera.</title>
        <authorList>
            <person name="Goeker M."/>
        </authorList>
    </citation>
    <scope>NUCLEOTIDE SEQUENCE [LARGE SCALE GENOMIC DNA]</scope>
    <source>
        <strain evidence="1 2">DSM 22637</strain>
    </source>
</reference>
<sequence>MNKLFLSICLLISTYGFSQSEPVTDYPWTISLGINIVDNDGFRFSEPFDTKNWNFKNPLIVGAERRFTNFWAANFSLSLNTLENSNLQNNGYLLENKTLFAIDGAAKFYYDQLFMPTYQLNWFQGYAITGVGFTNVGSYNTATFNLGLGFQFWLENNIGLRLQTMGKWGFSEWAYLKNYIQHSAEVIYRF</sequence>
<evidence type="ECO:0008006" key="3">
    <source>
        <dbReference type="Google" id="ProtNLM"/>
    </source>
</evidence>
<accession>A0A316DIA8</accession>
<protein>
    <recommendedName>
        <fullName evidence="3">Outer membrane protein with beta-barrel domain</fullName>
    </recommendedName>
</protein>
<dbReference type="OrthoDB" id="1367362at2"/>
<keyword evidence="2" id="KW-1185">Reference proteome</keyword>
<dbReference type="AlphaFoldDB" id="A0A316DIA8"/>
<comment type="caution">
    <text evidence="1">The sequence shown here is derived from an EMBL/GenBank/DDBJ whole genome shotgun (WGS) entry which is preliminary data.</text>
</comment>
<organism evidence="1 2">
    <name type="scientific">Xanthomarina spongicola</name>
    <dbReference type="NCBI Taxonomy" id="570520"/>
    <lineage>
        <taxon>Bacteria</taxon>
        <taxon>Pseudomonadati</taxon>
        <taxon>Bacteroidota</taxon>
        <taxon>Flavobacteriia</taxon>
        <taxon>Flavobacteriales</taxon>
        <taxon>Flavobacteriaceae</taxon>
        <taxon>Xanthomarina</taxon>
    </lineage>
</organism>
<gene>
    <name evidence="1" type="ORF">LX78_02396</name>
</gene>
<evidence type="ECO:0000313" key="2">
    <source>
        <dbReference type="Proteomes" id="UP000245430"/>
    </source>
</evidence>
<proteinExistence type="predicted"/>
<evidence type="ECO:0000313" key="1">
    <source>
        <dbReference type="EMBL" id="PWK17997.1"/>
    </source>
</evidence>
<dbReference type="Proteomes" id="UP000245430">
    <property type="component" value="Unassembled WGS sequence"/>
</dbReference>